<organism evidence="1">
    <name type="scientific">Candidatus Heimdallarchaeum endolithica</name>
    <dbReference type="NCBI Taxonomy" id="2876572"/>
    <lineage>
        <taxon>Archaea</taxon>
        <taxon>Promethearchaeati</taxon>
        <taxon>Candidatus Heimdallarchaeota</taxon>
        <taxon>Candidatus Heimdallarchaeia (ex Rinke et al. 2021) (nom. nud.)</taxon>
        <taxon>Candidatus Heimdallarchaeales</taxon>
        <taxon>Candidatus Heimdallarchaeaceae</taxon>
        <taxon>Candidatus Heimdallarchaeum</taxon>
    </lineage>
</organism>
<dbReference type="AlphaFoldDB" id="A0A9Y1FP04"/>
<gene>
    <name evidence="1" type="ORF">K9W46_14005</name>
</gene>
<reference evidence="1" key="1">
    <citation type="journal article" date="2022" name="Nat. Microbiol.">
        <title>Unique mobile elements and scalable gene flow at the prokaryote-eukaryote boundary revealed by circularized Asgard archaea genomes.</title>
        <authorList>
            <person name="Wu F."/>
            <person name="Speth D.R."/>
            <person name="Philosof A."/>
            <person name="Cremiere A."/>
            <person name="Narayanan A."/>
            <person name="Barco R.A."/>
            <person name="Connon S.A."/>
            <person name="Amend J.P."/>
            <person name="Antoshechkin I.A."/>
            <person name="Orphan V.J."/>
        </authorList>
    </citation>
    <scope>NUCLEOTIDE SEQUENCE</scope>
    <source>
        <strain evidence="1">PR6</strain>
    </source>
</reference>
<dbReference type="Proteomes" id="UP001200513">
    <property type="component" value="Chromosome"/>
</dbReference>
<accession>A0A9Y1FP04</accession>
<sequence length="97" mass="11386">MEVKQTIDESEGLAYTKAAKLIIDAYNKVRSGKYTKFGFLGLIEYWLDFTEVTNEEDIEIEQIITEIHLISYEEDRNINERVKQIGKLIHPLKKPIR</sequence>
<protein>
    <submittedName>
        <fullName evidence="1">Uncharacterized protein</fullName>
    </submittedName>
</protein>
<name>A0A9Y1FP04_9ARCH</name>
<evidence type="ECO:0000313" key="1">
    <source>
        <dbReference type="EMBL" id="UJG43469.1"/>
    </source>
</evidence>
<dbReference type="EMBL" id="CP084167">
    <property type="protein sequence ID" value="UJG43469.1"/>
    <property type="molecule type" value="Genomic_DNA"/>
</dbReference>
<proteinExistence type="predicted"/>